<dbReference type="EMBL" id="PJNW01000012">
    <property type="protein sequence ID" value="PKR88379.1"/>
    <property type="molecule type" value="Genomic_DNA"/>
</dbReference>
<evidence type="ECO:0000313" key="2">
    <source>
        <dbReference type="Proteomes" id="UP000233491"/>
    </source>
</evidence>
<proteinExistence type="predicted"/>
<protein>
    <submittedName>
        <fullName evidence="1">DUF3563 domain-containing protein</fullName>
    </submittedName>
</protein>
<keyword evidence="2" id="KW-1185">Reference proteome</keyword>
<name>A0A1I4UL52_9HYPH</name>
<reference evidence="1 2" key="1">
    <citation type="submission" date="2017-12" db="EMBL/GenBank/DDBJ databases">
        <title>Anaerobic carbon monoxide metabolism by Pleomorphomonas carboxyditropha sp. nov., a new mesophilic hydrogenogenic carboxidotroph.</title>
        <authorList>
            <person name="Esquivel-Elizondo S."/>
            <person name="Krajmalnik-Brown R."/>
        </authorList>
    </citation>
    <scope>NUCLEOTIDE SEQUENCE [LARGE SCALE GENOMIC DNA]</scope>
    <source>
        <strain evidence="1 2">R5-392</strain>
    </source>
</reference>
<evidence type="ECO:0000313" key="1">
    <source>
        <dbReference type="EMBL" id="PKR88379.1"/>
    </source>
</evidence>
<dbReference type="AlphaFoldDB" id="A0A1I4UL52"/>
<dbReference type="RefSeq" id="WP_101290222.1">
    <property type="nucleotide sequence ID" value="NZ_FOUQ01000008.1"/>
</dbReference>
<comment type="caution">
    <text evidence="1">The sequence shown here is derived from an EMBL/GenBank/DDBJ whole genome shotgun (WGS) entry which is preliminary data.</text>
</comment>
<dbReference type="Proteomes" id="UP000233491">
    <property type="component" value="Unassembled WGS sequence"/>
</dbReference>
<organism evidence="1 2">
    <name type="scientific">Pleomorphomonas diazotrophica</name>
    <dbReference type="NCBI Taxonomy" id="1166257"/>
    <lineage>
        <taxon>Bacteria</taxon>
        <taxon>Pseudomonadati</taxon>
        <taxon>Pseudomonadota</taxon>
        <taxon>Alphaproteobacteria</taxon>
        <taxon>Hyphomicrobiales</taxon>
        <taxon>Pleomorphomonadaceae</taxon>
        <taxon>Pleomorphomonas</taxon>
    </lineage>
</organism>
<gene>
    <name evidence="1" type="ORF">CXZ10_15285</name>
</gene>
<dbReference type="OrthoDB" id="8452620at2"/>
<sequence>MFNALKRTAQLFRAPTQAERDMDYLNQATDRYDLEARERYLDSRTLQRTIGL</sequence>
<accession>A0A1I4UL52</accession>